<organism evidence="4 5">
    <name type="scientific">Candidatus Thermofonsia Clade 3 bacterium</name>
    <dbReference type="NCBI Taxonomy" id="2364212"/>
    <lineage>
        <taxon>Bacteria</taxon>
        <taxon>Bacillati</taxon>
        <taxon>Chloroflexota</taxon>
        <taxon>Candidatus Thermofontia</taxon>
        <taxon>Candidatus Thermofonsia Clade 3</taxon>
    </lineage>
</organism>
<dbReference type="Pfam" id="PF00534">
    <property type="entry name" value="Glycos_transf_1"/>
    <property type="match status" value="1"/>
</dbReference>
<comment type="caution">
    <text evidence="4">The sequence shown here is derived from an EMBL/GenBank/DDBJ whole genome shotgun (WGS) entry which is preliminary data.</text>
</comment>
<dbReference type="CDD" id="cd03809">
    <property type="entry name" value="GT4_MtfB-like"/>
    <property type="match status" value="1"/>
</dbReference>
<feature type="region of interest" description="Disordered" evidence="2">
    <location>
        <begin position="1"/>
        <end position="22"/>
    </location>
</feature>
<name>A0A2M8QF54_9CHLR</name>
<evidence type="ECO:0000313" key="4">
    <source>
        <dbReference type="EMBL" id="PJF48443.1"/>
    </source>
</evidence>
<accession>A0A2M8QF54</accession>
<feature type="domain" description="Glycosyl transferase family 1" evidence="3">
    <location>
        <begin position="236"/>
        <end position="390"/>
    </location>
</feature>
<dbReference type="EMBL" id="PGTN01000014">
    <property type="protein sequence ID" value="PJF48443.1"/>
    <property type="molecule type" value="Genomic_DNA"/>
</dbReference>
<dbReference type="PANTHER" id="PTHR46401:SF2">
    <property type="entry name" value="GLYCOSYLTRANSFERASE WBBK-RELATED"/>
    <property type="match status" value="1"/>
</dbReference>
<dbReference type="GO" id="GO:0016757">
    <property type="term" value="F:glycosyltransferase activity"/>
    <property type="evidence" value="ECO:0007669"/>
    <property type="project" value="InterPro"/>
</dbReference>
<dbReference type="SUPFAM" id="SSF53756">
    <property type="entry name" value="UDP-Glycosyltransferase/glycogen phosphorylase"/>
    <property type="match status" value="1"/>
</dbReference>
<keyword evidence="1 4" id="KW-0808">Transferase</keyword>
<evidence type="ECO:0000259" key="3">
    <source>
        <dbReference type="Pfam" id="PF00534"/>
    </source>
</evidence>
<dbReference type="FunFam" id="3.40.50.2000:FF:000119">
    <property type="entry name" value="Glycosyl transferase group 1"/>
    <property type="match status" value="1"/>
</dbReference>
<dbReference type="InterPro" id="IPR001296">
    <property type="entry name" value="Glyco_trans_1"/>
</dbReference>
<reference evidence="4 5" key="1">
    <citation type="submission" date="2017-11" db="EMBL/GenBank/DDBJ databases">
        <title>Evolution of Phototrophy in the Chloroflexi Phylum Driven by Horizontal Gene Transfer.</title>
        <authorList>
            <person name="Ward L.M."/>
            <person name="Hemp J."/>
            <person name="Shih P.M."/>
            <person name="Mcglynn S.E."/>
            <person name="Fischer W."/>
        </authorList>
    </citation>
    <scope>NUCLEOTIDE SEQUENCE [LARGE SCALE GENOMIC DNA]</scope>
    <source>
        <strain evidence="4">JP3_7</strain>
    </source>
</reference>
<evidence type="ECO:0000256" key="2">
    <source>
        <dbReference type="SAM" id="MobiDB-lite"/>
    </source>
</evidence>
<dbReference type="Proteomes" id="UP000230790">
    <property type="component" value="Unassembled WGS sequence"/>
</dbReference>
<evidence type="ECO:0000313" key="5">
    <source>
        <dbReference type="Proteomes" id="UP000230790"/>
    </source>
</evidence>
<proteinExistence type="predicted"/>
<protein>
    <submittedName>
        <fullName evidence="4">Glycosyltransferase family 1 protein</fullName>
    </submittedName>
</protein>
<dbReference type="AlphaFoldDB" id="A0A2M8QF54"/>
<dbReference type="PANTHER" id="PTHR46401">
    <property type="entry name" value="GLYCOSYLTRANSFERASE WBBK-RELATED"/>
    <property type="match status" value="1"/>
</dbReference>
<gene>
    <name evidence="4" type="ORF">CUN48_03335</name>
</gene>
<dbReference type="GO" id="GO:0009103">
    <property type="term" value="P:lipopolysaccharide biosynthetic process"/>
    <property type="evidence" value="ECO:0007669"/>
    <property type="project" value="TreeGrafter"/>
</dbReference>
<sequence>MGEATWRATQPKVSRHRSSPQSPLSLVRGIAHLMLNSNAHPRRKYYFDARVIQDHFPGIGRYAYNLLAALPDELDEDESIIALFDPSALNTRFDLNRLNHPKLERIECRAPLFHPANLLRPPIAALPAVVSHYPYYVRPYISPAHSVTTLHDLIPLAQPHFVPTARDRLLIWILTALAAHASTMLITVSEASARDIRHTWPRLRKPVIVIPEAADPIFIPQSVERCAMVRAKYNLPERFVLYLASNKPHKNLVRLIEAWALLNAQRSGTAEVLVIAGHQDPRYPQAQDRARTLGIADRVRFIGEVRNDDMPALYSACALFVFPSLYEGFGLTPLEAMACGAPVACSNASSLPEVVGDAALLFDPTRPEEIAATCARILHDATLRHQMHAASLRQAARFTWAKTARRTLEVYRHVAASADGQR</sequence>
<evidence type="ECO:0000256" key="1">
    <source>
        <dbReference type="ARBA" id="ARBA00022679"/>
    </source>
</evidence>
<dbReference type="Gene3D" id="3.40.50.2000">
    <property type="entry name" value="Glycogen Phosphorylase B"/>
    <property type="match status" value="2"/>
</dbReference>